<organism evidence="2 3">
    <name type="scientific">Thermoanaerobacterium thermosaccharolyticum</name>
    <name type="common">Clostridium thermosaccharolyticum</name>
    <dbReference type="NCBI Taxonomy" id="1517"/>
    <lineage>
        <taxon>Bacteria</taxon>
        <taxon>Bacillati</taxon>
        <taxon>Bacillota</taxon>
        <taxon>Clostridia</taxon>
        <taxon>Thermoanaerobacterales</taxon>
        <taxon>Thermoanaerobacteraceae</taxon>
        <taxon>Thermoanaerobacterium</taxon>
    </lineage>
</organism>
<dbReference type="Proteomes" id="UP000214975">
    <property type="component" value="Chromosome"/>
</dbReference>
<name>A0A223HZQ1_THETR</name>
<dbReference type="InterPro" id="IPR003141">
    <property type="entry name" value="Pol/His_phosphatase_N"/>
</dbReference>
<dbReference type="Gene3D" id="1.10.150.650">
    <property type="match status" value="1"/>
</dbReference>
<dbReference type="RefSeq" id="WP_094397438.1">
    <property type="nucleotide sequence ID" value="NZ_CP016893.1"/>
</dbReference>
<dbReference type="GO" id="GO:0004534">
    <property type="term" value="F:5'-3' RNA exonuclease activity"/>
    <property type="evidence" value="ECO:0007669"/>
    <property type="project" value="TreeGrafter"/>
</dbReference>
<dbReference type="SUPFAM" id="SSF89550">
    <property type="entry name" value="PHP domain-like"/>
    <property type="match status" value="1"/>
</dbReference>
<proteinExistence type="predicted"/>
<evidence type="ECO:0000313" key="3">
    <source>
        <dbReference type="Proteomes" id="UP000214975"/>
    </source>
</evidence>
<dbReference type="Pfam" id="PF02811">
    <property type="entry name" value="PHP"/>
    <property type="match status" value="1"/>
</dbReference>
<dbReference type="SMART" id="SM00481">
    <property type="entry name" value="POLIIIAc"/>
    <property type="match status" value="1"/>
</dbReference>
<dbReference type="EMBL" id="CP016893">
    <property type="protein sequence ID" value="AST57919.1"/>
    <property type="molecule type" value="Genomic_DNA"/>
</dbReference>
<dbReference type="AlphaFoldDB" id="A0A223HZQ1"/>
<evidence type="ECO:0000259" key="1">
    <source>
        <dbReference type="SMART" id="SM00481"/>
    </source>
</evidence>
<dbReference type="PANTHER" id="PTHR42924:SF3">
    <property type="entry name" value="POLYMERASE_HISTIDINOL PHOSPHATASE N-TERMINAL DOMAIN-CONTAINING PROTEIN"/>
    <property type="match status" value="1"/>
</dbReference>
<evidence type="ECO:0000313" key="2">
    <source>
        <dbReference type="EMBL" id="AST57919.1"/>
    </source>
</evidence>
<dbReference type="InterPro" id="IPR052018">
    <property type="entry name" value="PHP_domain"/>
</dbReference>
<accession>A0A223HZQ1</accession>
<sequence>MYRYDCDLHCHTVRSDGNDTPQEFIDKAAECGMKVVAITDHDIEPPIYISVDNKKISTVDYAASKGIELVLGYEFSCDTYVDDVHILGYKLDWNNPLVKEEVEREKESKINAYRDLCKLLTENGISIDYEKDVLQYVDEDGSIKYRKKEDVQRKHIFEAIAKKGYTSTWQEAKLLVRDNPKLNIKRRKIDPFDAIKLIKDCGGTAVLAHPFLIDEIIKYPDGRSYTRDEYINRLIEHGLDGIEARYTYSKTSYKGNLSREEIENYVNEHYKGKVKFFTGGSDYHDDEKKGVKNPRYIGEAGISYEEFNKIREYFI</sequence>
<dbReference type="PANTHER" id="PTHR42924">
    <property type="entry name" value="EXONUCLEASE"/>
    <property type="match status" value="1"/>
</dbReference>
<protein>
    <submittedName>
        <fullName evidence="2">PHP domain protein</fullName>
    </submittedName>
</protein>
<gene>
    <name evidence="2" type="ORF">Thert_01953</name>
</gene>
<dbReference type="Gene3D" id="3.20.20.140">
    <property type="entry name" value="Metal-dependent hydrolases"/>
    <property type="match status" value="1"/>
</dbReference>
<feature type="domain" description="Polymerase/histidinol phosphatase N-terminal" evidence="1">
    <location>
        <begin position="6"/>
        <end position="79"/>
    </location>
</feature>
<dbReference type="InterPro" id="IPR016195">
    <property type="entry name" value="Pol/histidinol_Pase-like"/>
</dbReference>
<reference evidence="2 3" key="1">
    <citation type="submission" date="2016-08" db="EMBL/GenBank/DDBJ databases">
        <title>A novel genetic cassette of butanologenic Thermoanaerobacterium thermosaccharolyticum that directly convert cellulose to butanol.</title>
        <authorList>
            <person name="Li T."/>
            <person name="He J."/>
        </authorList>
    </citation>
    <scope>NUCLEOTIDE SEQUENCE [LARGE SCALE GENOMIC DNA]</scope>
    <source>
        <strain evidence="2 3">TG57</strain>
    </source>
</reference>
<dbReference type="CDD" id="cd07438">
    <property type="entry name" value="PHP_HisPPase_AMP"/>
    <property type="match status" value="1"/>
</dbReference>
<dbReference type="InterPro" id="IPR004013">
    <property type="entry name" value="PHP_dom"/>
</dbReference>
<dbReference type="GO" id="GO:0035312">
    <property type="term" value="F:5'-3' DNA exonuclease activity"/>
    <property type="evidence" value="ECO:0007669"/>
    <property type="project" value="TreeGrafter"/>
</dbReference>